<keyword evidence="3" id="KW-0496">Mitochondrion</keyword>
<keyword evidence="5" id="KW-0808">Transferase</keyword>
<dbReference type="Proteomes" id="UP000288805">
    <property type="component" value="Unassembled WGS sequence"/>
</dbReference>
<dbReference type="GO" id="GO:0005739">
    <property type="term" value="C:mitochondrion"/>
    <property type="evidence" value="ECO:0007669"/>
    <property type="project" value="UniProtKB-SubCell"/>
</dbReference>
<evidence type="ECO:0000313" key="5">
    <source>
        <dbReference type="EMBL" id="RVW50653.1"/>
    </source>
</evidence>
<reference evidence="5 6" key="1">
    <citation type="journal article" date="2018" name="PLoS Genet.">
        <title>Population sequencing reveals clonal diversity and ancestral inbreeding in the grapevine cultivar Chardonnay.</title>
        <authorList>
            <person name="Roach M.J."/>
            <person name="Johnson D.L."/>
            <person name="Bohlmann J."/>
            <person name="van Vuuren H.J."/>
            <person name="Jones S.J."/>
            <person name="Pretorius I.S."/>
            <person name="Schmidt S.A."/>
            <person name="Borneman A.R."/>
        </authorList>
    </citation>
    <scope>NUCLEOTIDE SEQUENCE [LARGE SCALE GENOMIC DNA]</scope>
    <source>
        <strain evidence="6">cv. Chardonnay</strain>
        <tissue evidence="5">Leaf</tissue>
    </source>
</reference>
<dbReference type="PANTHER" id="PTHR22602:SF0">
    <property type="entry name" value="TRANSFERASE CAF17, MITOCHONDRIAL-RELATED"/>
    <property type="match status" value="1"/>
</dbReference>
<dbReference type="InterPro" id="IPR027266">
    <property type="entry name" value="TrmE/GcvT-like"/>
</dbReference>
<dbReference type="InterPro" id="IPR045179">
    <property type="entry name" value="YgfZ/GcvT"/>
</dbReference>
<gene>
    <name evidence="5" type="primary">VvCHDh000364_1</name>
    <name evidence="5" type="ORF">CK203_073329</name>
</gene>
<evidence type="ECO:0000259" key="4">
    <source>
        <dbReference type="Pfam" id="PF25455"/>
    </source>
</evidence>
<dbReference type="AlphaFoldDB" id="A0A438ESE2"/>
<proteinExistence type="predicted"/>
<name>A0A438ESE2_VITVI</name>
<organism evidence="5 6">
    <name type="scientific">Vitis vinifera</name>
    <name type="common">Grape</name>
    <dbReference type="NCBI Taxonomy" id="29760"/>
    <lineage>
        <taxon>Eukaryota</taxon>
        <taxon>Viridiplantae</taxon>
        <taxon>Streptophyta</taxon>
        <taxon>Embryophyta</taxon>
        <taxon>Tracheophyta</taxon>
        <taxon>Spermatophyta</taxon>
        <taxon>Magnoliopsida</taxon>
        <taxon>eudicotyledons</taxon>
        <taxon>Gunneridae</taxon>
        <taxon>Pentapetalae</taxon>
        <taxon>rosids</taxon>
        <taxon>Vitales</taxon>
        <taxon>Vitaceae</taxon>
        <taxon>Viteae</taxon>
        <taxon>Vitis</taxon>
    </lineage>
</organism>
<sequence>MHRLKPSLQFRKSITYTYVTLAKHFSTHQTRFDHVGPMASLLKSRSVVRFRGPDTVKFLQGLLTNDVQRFCESPGEMTSTLVTPNVPFISDSPMYALMLTPQGRFLYDLFLYRPARASEKLDRTGSGPGSDPGGRLELLADVDATVLDELLERFNKYRLRADVVIENVAEEFSCWQRYGENLTEKFSSAEEPEAASVGWGGAVDPAGTSSSHVNSHGWQWFKDPRLDSLGFRGIFPSNTTREFLFVFAHPWLKQTKKQMKKNYLLWRLEKGVAEGSTEILKGEAVPLEYNLAGLNAISFDKGCYVGQELIARTHHRGVIRKRLLPLKFLDDSGKEMEQKVAPGSEVINAVSGKKAGTVTTALECRGLGLLRLEEALKGPSKLTIQGQEDVKVEAIRPEWWPTEWFQEYQQDTASA</sequence>
<evidence type="ECO:0000313" key="6">
    <source>
        <dbReference type="Proteomes" id="UP000288805"/>
    </source>
</evidence>
<dbReference type="PANTHER" id="PTHR22602">
    <property type="entry name" value="TRANSFERASE CAF17, MITOCHONDRIAL-RELATED"/>
    <property type="match status" value="1"/>
</dbReference>
<evidence type="ECO:0000256" key="3">
    <source>
        <dbReference type="ARBA" id="ARBA00023128"/>
    </source>
</evidence>
<dbReference type="Gene3D" id="3.30.1360.120">
    <property type="entry name" value="Probable tRNA modification gtpase trme, domain 1"/>
    <property type="match status" value="1"/>
</dbReference>
<dbReference type="FunFam" id="3.30.1360.120:FF:000024">
    <property type="entry name" value="Putative transferase, mitochondrial"/>
    <property type="match status" value="1"/>
</dbReference>
<comment type="caution">
    <text evidence="5">The sequence shown here is derived from an EMBL/GenBank/DDBJ whole genome shotgun (WGS) entry which is preliminary data.</text>
</comment>
<dbReference type="InterPro" id="IPR057460">
    <property type="entry name" value="CAF17_C"/>
</dbReference>
<dbReference type="InterPro" id="IPR017703">
    <property type="entry name" value="YgfZ/GCV_T_CS"/>
</dbReference>
<accession>A0A438ESE2</accession>
<dbReference type="Pfam" id="PF25455">
    <property type="entry name" value="Beta-barrel_CAF17_C"/>
    <property type="match status" value="1"/>
</dbReference>
<dbReference type="NCBIfam" id="TIGR03317">
    <property type="entry name" value="ygfZ_signature"/>
    <property type="match status" value="1"/>
</dbReference>
<comment type="subcellular location">
    <subcellularLocation>
        <location evidence="1">Mitochondrion</location>
    </subcellularLocation>
</comment>
<protein>
    <submittedName>
        <fullName evidence="5">Putative transferase, mitochondrial</fullName>
    </submittedName>
</protein>
<dbReference type="SUPFAM" id="SSF103025">
    <property type="entry name" value="Folate-binding domain"/>
    <property type="match status" value="1"/>
</dbReference>
<keyword evidence="2" id="KW-0809">Transit peptide</keyword>
<evidence type="ECO:0000256" key="2">
    <source>
        <dbReference type="ARBA" id="ARBA00022946"/>
    </source>
</evidence>
<dbReference type="EMBL" id="QGNW01001194">
    <property type="protein sequence ID" value="RVW50653.1"/>
    <property type="molecule type" value="Genomic_DNA"/>
</dbReference>
<feature type="domain" description="CAF17 C-terminal" evidence="4">
    <location>
        <begin position="320"/>
        <end position="401"/>
    </location>
</feature>
<dbReference type="GO" id="GO:0016740">
    <property type="term" value="F:transferase activity"/>
    <property type="evidence" value="ECO:0007669"/>
    <property type="project" value="UniProtKB-KW"/>
</dbReference>
<evidence type="ECO:0000256" key="1">
    <source>
        <dbReference type="ARBA" id="ARBA00004173"/>
    </source>
</evidence>